<dbReference type="InterPro" id="IPR043725">
    <property type="entry name" value="DUF5667"/>
</dbReference>
<sequence>MRTIIRFFIFMLLTVAAVSTASCYPVTENTIETDDTSIDAGITPNSQLYFLDKATDNINLALTFDQDEKAKKGLNIARERLLETREMINENNVEGAQIARSGHEDVMNAVQSSVGEIEQDDSMEEIEDEIIIDKEVEEHITEIEDVIEETKIKIEIKGDLTSQQQELINSLLADMRRSAAEVEIEIENEKEKTKIKLKEETQKSDEEIDDEIQRIESDVGVFELHDRRMNDMQSKAQEHISALEKNVNCGLLPSSVVIPVDVSEYSEETELSPNETLQLAWDILNDSETKDNWEDAKDTAELAKDLADKVNQKYGRGIGFWSNNEECPAAEEESDEDEDEEEIDIEVEVKDDKAEVKIKINKSKDEFILNTTNMEEIISEIKNRTSLTDEQIDQYMEFEIEEDDEDGEESDEVETEELHEEGDEVKDEEEKD</sequence>
<proteinExistence type="predicted"/>
<feature type="region of interest" description="Disordered" evidence="2">
    <location>
        <begin position="322"/>
        <end position="342"/>
    </location>
</feature>
<dbReference type="RefSeq" id="WP_167879281.1">
    <property type="nucleotide sequence ID" value="NZ_CAAGSJ010000003.1"/>
</dbReference>
<feature type="region of interest" description="Disordered" evidence="2">
    <location>
        <begin position="399"/>
        <end position="432"/>
    </location>
</feature>
<dbReference type="Pfam" id="PF18915">
    <property type="entry name" value="DUF5667"/>
    <property type="match status" value="1"/>
</dbReference>
<evidence type="ECO:0000313" key="5">
    <source>
        <dbReference type="Proteomes" id="UP000243338"/>
    </source>
</evidence>
<dbReference type="Proteomes" id="UP000243338">
    <property type="component" value="Unassembled WGS sequence"/>
</dbReference>
<feature type="coiled-coil region" evidence="1">
    <location>
        <begin position="172"/>
        <end position="203"/>
    </location>
</feature>
<name>A0A1H9YJN8_9EURY</name>
<accession>A0A1H9YJN8</accession>
<keyword evidence="1" id="KW-0175">Coiled coil</keyword>
<evidence type="ECO:0000313" key="4">
    <source>
        <dbReference type="EMBL" id="SES69255.1"/>
    </source>
</evidence>
<reference evidence="5" key="1">
    <citation type="submission" date="2016-10" db="EMBL/GenBank/DDBJ databases">
        <authorList>
            <person name="Varghese N."/>
            <person name="Submissions S."/>
        </authorList>
    </citation>
    <scope>NUCLEOTIDE SEQUENCE [LARGE SCALE GENOMIC DNA]</scope>
    <source>
        <strain evidence="5">SLH 33</strain>
    </source>
</reference>
<dbReference type="PROSITE" id="PS51257">
    <property type="entry name" value="PROKAR_LIPOPROTEIN"/>
    <property type="match status" value="1"/>
</dbReference>
<evidence type="ECO:0000256" key="2">
    <source>
        <dbReference type="SAM" id="MobiDB-lite"/>
    </source>
</evidence>
<organism evidence="4 5">
    <name type="scientific">Methanococcoides vulcani</name>
    <dbReference type="NCBI Taxonomy" id="1353158"/>
    <lineage>
        <taxon>Archaea</taxon>
        <taxon>Methanobacteriati</taxon>
        <taxon>Methanobacteriota</taxon>
        <taxon>Stenosarchaea group</taxon>
        <taxon>Methanomicrobia</taxon>
        <taxon>Methanosarcinales</taxon>
        <taxon>Methanosarcinaceae</taxon>
        <taxon>Methanococcoides</taxon>
    </lineage>
</organism>
<evidence type="ECO:0000259" key="3">
    <source>
        <dbReference type="Pfam" id="PF18915"/>
    </source>
</evidence>
<keyword evidence="5" id="KW-1185">Reference proteome</keyword>
<gene>
    <name evidence="4" type="ORF">SAMN04488587_0620</name>
</gene>
<dbReference type="AlphaFoldDB" id="A0A1H9YJN8"/>
<feature type="domain" description="DUF5667" evidence="3">
    <location>
        <begin position="41"/>
        <end position="150"/>
    </location>
</feature>
<protein>
    <recommendedName>
        <fullName evidence="3">DUF5667 domain-containing protein</fullName>
    </recommendedName>
</protein>
<feature type="compositionally biased region" description="Acidic residues" evidence="2">
    <location>
        <begin position="328"/>
        <end position="342"/>
    </location>
</feature>
<dbReference type="EMBL" id="FOHQ01000001">
    <property type="protein sequence ID" value="SES69255.1"/>
    <property type="molecule type" value="Genomic_DNA"/>
</dbReference>
<evidence type="ECO:0000256" key="1">
    <source>
        <dbReference type="SAM" id="Coils"/>
    </source>
</evidence>